<dbReference type="eggNOG" id="ENOG502ZDVI">
    <property type="taxonomic scope" value="Bacteria"/>
</dbReference>
<dbReference type="HOGENOM" id="CLU_1445275_0_0_3"/>
<organism evidence="2 3">
    <name type="scientific">Acaryochloris marina (strain MBIC 11017)</name>
    <dbReference type="NCBI Taxonomy" id="329726"/>
    <lineage>
        <taxon>Bacteria</taxon>
        <taxon>Bacillati</taxon>
        <taxon>Cyanobacteriota</taxon>
        <taxon>Cyanophyceae</taxon>
        <taxon>Acaryochloridales</taxon>
        <taxon>Acaryochloridaceae</taxon>
        <taxon>Acaryochloris</taxon>
    </lineage>
</organism>
<dbReference type="AlphaFoldDB" id="B0CAG2"/>
<dbReference type="Proteomes" id="UP000000268">
    <property type="component" value="Chromosome"/>
</dbReference>
<dbReference type="STRING" id="329726.AM1_4046"/>
<keyword evidence="3" id="KW-1185">Reference proteome</keyword>
<proteinExistence type="predicted"/>
<sequence length="176" mass="19262">MAYVGELGVGSTIYLENQDSQTIITAVAASPGQQQQTSHSFSTGHWTTSPELFRSLQGYIIRIETAQEAYVLLVQNHQIRPMEAMPPRHTLESVPLQQIVQTPTPSIPSMPPLQPLTMGNMVMGMQPMQMHMGNMHLSMGTTTTVTQASQTNFCSQCGMAVAATDKFCANCGHRLH</sequence>
<evidence type="ECO:0000259" key="1">
    <source>
        <dbReference type="Pfam" id="PF13240"/>
    </source>
</evidence>
<protein>
    <recommendedName>
        <fullName evidence="1">Zinc-ribbon domain-containing protein</fullName>
    </recommendedName>
</protein>
<dbReference type="OrthoDB" id="425513at2"/>
<dbReference type="KEGG" id="amr:AM1_4046"/>
<gene>
    <name evidence="2" type="ordered locus">AM1_4046</name>
</gene>
<accession>B0CAG2</accession>
<evidence type="ECO:0000313" key="3">
    <source>
        <dbReference type="Proteomes" id="UP000000268"/>
    </source>
</evidence>
<dbReference type="EMBL" id="CP000828">
    <property type="protein sequence ID" value="ABW29028.1"/>
    <property type="molecule type" value="Genomic_DNA"/>
</dbReference>
<evidence type="ECO:0000313" key="2">
    <source>
        <dbReference type="EMBL" id="ABW29028.1"/>
    </source>
</evidence>
<feature type="domain" description="Zinc-ribbon" evidence="1">
    <location>
        <begin position="153"/>
        <end position="175"/>
    </location>
</feature>
<dbReference type="Pfam" id="PF13240">
    <property type="entry name" value="Zn_Ribbon_1"/>
    <property type="match status" value="1"/>
</dbReference>
<reference evidence="2 3" key="1">
    <citation type="journal article" date="2008" name="Proc. Natl. Acad. Sci. U.S.A.">
        <title>Niche adaptation and genome expansion in the chlorophyll d-producing cyanobacterium Acaryochloris marina.</title>
        <authorList>
            <person name="Swingley W.D."/>
            <person name="Chen M."/>
            <person name="Cheung P.C."/>
            <person name="Conrad A.L."/>
            <person name="Dejesa L.C."/>
            <person name="Hao J."/>
            <person name="Honchak B.M."/>
            <person name="Karbach L.E."/>
            <person name="Kurdoglu A."/>
            <person name="Lahiri S."/>
            <person name="Mastrian S.D."/>
            <person name="Miyashita H."/>
            <person name="Page L."/>
            <person name="Ramakrishna P."/>
            <person name="Satoh S."/>
            <person name="Sattley W.M."/>
            <person name="Shimada Y."/>
            <person name="Taylor H.L."/>
            <person name="Tomo T."/>
            <person name="Tsuchiya T."/>
            <person name="Wang Z.T."/>
            <person name="Raymond J."/>
            <person name="Mimuro M."/>
            <person name="Blankenship R.E."/>
            <person name="Touchman J.W."/>
        </authorList>
    </citation>
    <scope>NUCLEOTIDE SEQUENCE [LARGE SCALE GENOMIC DNA]</scope>
    <source>
        <strain evidence="3">MBIC 11017</strain>
    </source>
</reference>
<dbReference type="RefSeq" id="WP_012164382.1">
    <property type="nucleotide sequence ID" value="NC_009925.1"/>
</dbReference>
<dbReference type="InterPro" id="IPR026870">
    <property type="entry name" value="Zinc_ribbon_dom"/>
</dbReference>
<name>B0CAG2_ACAM1</name>